<organism evidence="4 5">
    <name type="scientific">Stegastes partitus</name>
    <name type="common">bicolor damselfish</name>
    <dbReference type="NCBI Taxonomy" id="144197"/>
    <lineage>
        <taxon>Eukaryota</taxon>
        <taxon>Metazoa</taxon>
        <taxon>Chordata</taxon>
        <taxon>Craniata</taxon>
        <taxon>Vertebrata</taxon>
        <taxon>Euteleostomi</taxon>
        <taxon>Actinopterygii</taxon>
        <taxon>Neopterygii</taxon>
        <taxon>Teleostei</taxon>
        <taxon>Neoteleostei</taxon>
        <taxon>Acanthomorphata</taxon>
        <taxon>Ovalentaria</taxon>
        <taxon>Pomacentridae</taxon>
        <taxon>Stegastes</taxon>
    </lineage>
</organism>
<feature type="domain" description="ZP" evidence="3">
    <location>
        <begin position="1"/>
        <end position="240"/>
    </location>
</feature>
<keyword evidence="2" id="KW-1015">Disulfide bond</keyword>
<dbReference type="Gene3D" id="2.60.40.4100">
    <property type="entry name" value="Zona pellucida, ZP-C domain"/>
    <property type="match status" value="1"/>
</dbReference>
<protein>
    <submittedName>
        <fullName evidence="5">Pancreatic secretory granule membrane major glycoprotein GP2-like</fullName>
    </submittedName>
</protein>
<dbReference type="Pfam" id="PF23344">
    <property type="entry name" value="ZP-N"/>
    <property type="match status" value="1"/>
</dbReference>
<accession>A0A9Y4KBR0</accession>
<dbReference type="SMART" id="SM00241">
    <property type="entry name" value="ZP"/>
    <property type="match status" value="1"/>
</dbReference>
<dbReference type="InterPro" id="IPR055356">
    <property type="entry name" value="ZP-N"/>
</dbReference>
<dbReference type="GeneID" id="103365919"/>
<dbReference type="Gene3D" id="2.60.40.3210">
    <property type="entry name" value="Zona pellucida, ZP-N domain"/>
    <property type="match status" value="1"/>
</dbReference>
<reference evidence="5" key="1">
    <citation type="submission" date="2025-08" db="UniProtKB">
        <authorList>
            <consortium name="RefSeq"/>
        </authorList>
    </citation>
    <scope>IDENTIFICATION</scope>
</reference>
<gene>
    <name evidence="5" type="primary">LOC103365919</name>
</gene>
<keyword evidence="4" id="KW-1185">Reference proteome</keyword>
<evidence type="ECO:0000313" key="4">
    <source>
        <dbReference type="Proteomes" id="UP000694891"/>
    </source>
</evidence>
<name>A0A9Y4KBR0_9TELE</name>
<proteinExistence type="predicted"/>
<keyword evidence="1" id="KW-0732">Signal</keyword>
<dbReference type="Pfam" id="PF00100">
    <property type="entry name" value="Zona_pellucida"/>
    <property type="match status" value="1"/>
</dbReference>
<evidence type="ECO:0000256" key="1">
    <source>
        <dbReference type="ARBA" id="ARBA00022729"/>
    </source>
</evidence>
<dbReference type="InterPro" id="IPR001507">
    <property type="entry name" value="ZP_dom"/>
</dbReference>
<dbReference type="PROSITE" id="PS51034">
    <property type="entry name" value="ZP_2"/>
    <property type="match status" value="1"/>
</dbReference>
<dbReference type="PANTHER" id="PTHR14002:SF20">
    <property type="entry name" value="ZONA PELLUCIDA-LIKE DOMAIN-CONTAINING PROTEIN 1"/>
    <property type="match status" value="1"/>
</dbReference>
<evidence type="ECO:0000256" key="2">
    <source>
        <dbReference type="ARBA" id="ARBA00023157"/>
    </source>
</evidence>
<dbReference type="InterPro" id="IPR042235">
    <property type="entry name" value="ZP-C_dom"/>
</dbReference>
<dbReference type="InterPro" id="IPR055355">
    <property type="entry name" value="ZP-C"/>
</dbReference>
<evidence type="ECO:0000313" key="5">
    <source>
        <dbReference type="RefSeq" id="XP_008291714.1"/>
    </source>
</evidence>
<dbReference type="RefSeq" id="XP_008291714.1">
    <property type="nucleotide sequence ID" value="XM_008293492.1"/>
</dbReference>
<evidence type="ECO:0000259" key="3">
    <source>
        <dbReference type="PROSITE" id="PS51034"/>
    </source>
</evidence>
<dbReference type="Proteomes" id="UP000694891">
    <property type="component" value="Unplaced"/>
</dbReference>
<dbReference type="PANTHER" id="PTHR14002">
    <property type="entry name" value="ENDOGLIN/TGF-BETA RECEPTOR TYPE III"/>
    <property type="match status" value="1"/>
</dbReference>
<sequence>MNSLMSSDLDPFSGHLASPFCSQYIVQDYIVWFEVRRHAGVCGTVLTTNRTHAIYSNSLFFYSTSNDSLIPSEAIHFSCVYPLETNAGLNVVIRPQQLEGGLLGSGPKATAYIYLYRDSDFRSRYPPGWVNLTVGSALNVEVSVEERDFSFEVVLERCYTTPSSDPDYLFPDHLIRFGCPIDHHHVIMVENGRARRARFSALLFPVQSDSPYIFLHCSLRLCDDRLNSCVPSCRGRAPRSVPSSAQLDLLSIGPITWIK</sequence>
<dbReference type="AlphaFoldDB" id="A0A9Y4KBR0"/>